<gene>
    <name evidence="8" type="ORF">Sradi_2901400</name>
</gene>
<organism evidence="8">
    <name type="scientific">Sesamum radiatum</name>
    <name type="common">Black benniseed</name>
    <dbReference type="NCBI Taxonomy" id="300843"/>
    <lineage>
        <taxon>Eukaryota</taxon>
        <taxon>Viridiplantae</taxon>
        <taxon>Streptophyta</taxon>
        <taxon>Embryophyta</taxon>
        <taxon>Tracheophyta</taxon>
        <taxon>Spermatophyta</taxon>
        <taxon>Magnoliopsida</taxon>
        <taxon>eudicotyledons</taxon>
        <taxon>Gunneridae</taxon>
        <taxon>Pentapetalae</taxon>
        <taxon>asterids</taxon>
        <taxon>lamiids</taxon>
        <taxon>Lamiales</taxon>
        <taxon>Pedaliaceae</taxon>
        <taxon>Sesamum</taxon>
    </lineage>
</organism>
<dbReference type="GO" id="GO:0006355">
    <property type="term" value="P:regulation of DNA-templated transcription"/>
    <property type="evidence" value="ECO:0007669"/>
    <property type="project" value="InterPro"/>
</dbReference>
<feature type="region of interest" description="Disordered" evidence="6">
    <location>
        <begin position="183"/>
        <end position="204"/>
    </location>
</feature>
<dbReference type="InterPro" id="IPR036093">
    <property type="entry name" value="NAC_dom_sf"/>
</dbReference>
<keyword evidence="5" id="KW-0539">Nucleus</keyword>
<dbReference type="AlphaFoldDB" id="A0AAW2RXR6"/>
<comment type="subcellular location">
    <subcellularLocation>
        <location evidence="1">Nucleus</location>
    </subcellularLocation>
</comment>
<dbReference type="SUPFAM" id="SSF101941">
    <property type="entry name" value="NAC domain"/>
    <property type="match status" value="1"/>
</dbReference>
<proteinExistence type="predicted"/>
<sequence>MELGRIFKPSDRDSIAYLLNMVSGQALPTNAFIFIPTFDIYGEDVADPSLIFHESDHHEQYFFTRLKKDNEHDGEYSRTSGKGVWAACGGERMIFDRKGAVLGLWSVFKYEGQSNHEWFLKEYTLANKFKYSCVRTEYVDFVFCMVKRNPRVQIDPDKRNEWFLDNFFDEIFKQQRSLSLQRSSSSADPCHDSTVAESTKNKRI</sequence>
<accession>A0AAW2RXR6</accession>
<dbReference type="PROSITE" id="PS51005">
    <property type="entry name" value="NAC"/>
    <property type="match status" value="1"/>
</dbReference>
<evidence type="ECO:0000256" key="2">
    <source>
        <dbReference type="ARBA" id="ARBA00023015"/>
    </source>
</evidence>
<dbReference type="GO" id="GO:0003677">
    <property type="term" value="F:DNA binding"/>
    <property type="evidence" value="ECO:0007669"/>
    <property type="project" value="UniProtKB-KW"/>
</dbReference>
<evidence type="ECO:0000256" key="6">
    <source>
        <dbReference type="SAM" id="MobiDB-lite"/>
    </source>
</evidence>
<evidence type="ECO:0000313" key="8">
    <source>
        <dbReference type="EMBL" id="KAL0385071.1"/>
    </source>
</evidence>
<name>A0AAW2RXR6_SESRA</name>
<dbReference type="InterPro" id="IPR003441">
    <property type="entry name" value="NAC-dom"/>
</dbReference>
<keyword evidence="2" id="KW-0805">Transcription regulation</keyword>
<evidence type="ECO:0000256" key="4">
    <source>
        <dbReference type="ARBA" id="ARBA00023163"/>
    </source>
</evidence>
<dbReference type="EMBL" id="JACGWJ010000012">
    <property type="protein sequence ID" value="KAL0385071.1"/>
    <property type="molecule type" value="Genomic_DNA"/>
</dbReference>
<evidence type="ECO:0000256" key="3">
    <source>
        <dbReference type="ARBA" id="ARBA00023125"/>
    </source>
</evidence>
<keyword evidence="4" id="KW-0804">Transcription</keyword>
<reference evidence="8" key="1">
    <citation type="submission" date="2020-06" db="EMBL/GenBank/DDBJ databases">
        <authorList>
            <person name="Li T."/>
            <person name="Hu X."/>
            <person name="Zhang T."/>
            <person name="Song X."/>
            <person name="Zhang H."/>
            <person name="Dai N."/>
            <person name="Sheng W."/>
            <person name="Hou X."/>
            <person name="Wei L."/>
        </authorList>
    </citation>
    <scope>NUCLEOTIDE SEQUENCE</scope>
    <source>
        <strain evidence="8">G02</strain>
        <tissue evidence="8">Leaf</tissue>
    </source>
</reference>
<reference evidence="8" key="2">
    <citation type="journal article" date="2024" name="Plant">
        <title>Genomic evolution and insights into agronomic trait innovations of Sesamum species.</title>
        <authorList>
            <person name="Miao H."/>
            <person name="Wang L."/>
            <person name="Qu L."/>
            <person name="Liu H."/>
            <person name="Sun Y."/>
            <person name="Le M."/>
            <person name="Wang Q."/>
            <person name="Wei S."/>
            <person name="Zheng Y."/>
            <person name="Lin W."/>
            <person name="Duan Y."/>
            <person name="Cao H."/>
            <person name="Xiong S."/>
            <person name="Wang X."/>
            <person name="Wei L."/>
            <person name="Li C."/>
            <person name="Ma Q."/>
            <person name="Ju M."/>
            <person name="Zhao R."/>
            <person name="Li G."/>
            <person name="Mu C."/>
            <person name="Tian Q."/>
            <person name="Mei H."/>
            <person name="Zhang T."/>
            <person name="Gao T."/>
            <person name="Zhang H."/>
        </authorList>
    </citation>
    <scope>NUCLEOTIDE SEQUENCE</scope>
    <source>
        <strain evidence="8">G02</strain>
    </source>
</reference>
<evidence type="ECO:0000256" key="5">
    <source>
        <dbReference type="ARBA" id="ARBA00023242"/>
    </source>
</evidence>
<dbReference type="Gene3D" id="2.170.150.80">
    <property type="entry name" value="NAC domain"/>
    <property type="match status" value="1"/>
</dbReference>
<evidence type="ECO:0000259" key="7">
    <source>
        <dbReference type="PROSITE" id="PS51005"/>
    </source>
</evidence>
<keyword evidence="3" id="KW-0238">DNA-binding</keyword>
<dbReference type="PANTHER" id="PTHR31989">
    <property type="entry name" value="NAC DOMAIN-CONTAINING PROTEIN 82-RELATED"/>
    <property type="match status" value="1"/>
</dbReference>
<comment type="caution">
    <text evidence="8">The sequence shown here is derived from an EMBL/GenBank/DDBJ whole genome shotgun (WGS) entry which is preliminary data.</text>
</comment>
<dbReference type="Pfam" id="PF02365">
    <property type="entry name" value="NAM"/>
    <property type="match status" value="1"/>
</dbReference>
<dbReference type="GO" id="GO:0005634">
    <property type="term" value="C:nucleus"/>
    <property type="evidence" value="ECO:0007669"/>
    <property type="project" value="UniProtKB-SubCell"/>
</dbReference>
<protein>
    <recommendedName>
        <fullName evidence="7">NAC domain-containing protein</fullName>
    </recommendedName>
</protein>
<feature type="domain" description="NAC" evidence="7">
    <location>
        <begin position="1"/>
        <end position="149"/>
    </location>
</feature>
<evidence type="ECO:0000256" key="1">
    <source>
        <dbReference type="ARBA" id="ARBA00004123"/>
    </source>
</evidence>